<dbReference type="EMBL" id="JAXCGZ010011593">
    <property type="protein sequence ID" value="KAK7074443.1"/>
    <property type="molecule type" value="Genomic_DNA"/>
</dbReference>
<comment type="caution">
    <text evidence="1">The sequence shown here is derived from an EMBL/GenBank/DDBJ whole genome shotgun (WGS) entry which is preliminary data.</text>
</comment>
<feature type="non-terminal residue" evidence="1">
    <location>
        <position position="59"/>
    </location>
</feature>
<reference evidence="1 2" key="1">
    <citation type="submission" date="2023-11" db="EMBL/GenBank/DDBJ databases">
        <title>Halocaridina rubra genome assembly.</title>
        <authorList>
            <person name="Smith C."/>
        </authorList>
    </citation>
    <scope>NUCLEOTIDE SEQUENCE [LARGE SCALE GENOMIC DNA]</scope>
    <source>
        <strain evidence="1">EP-1</strain>
        <tissue evidence="1">Whole</tissue>
    </source>
</reference>
<organism evidence="1 2">
    <name type="scientific">Halocaridina rubra</name>
    <name type="common">Hawaiian red shrimp</name>
    <dbReference type="NCBI Taxonomy" id="373956"/>
    <lineage>
        <taxon>Eukaryota</taxon>
        <taxon>Metazoa</taxon>
        <taxon>Ecdysozoa</taxon>
        <taxon>Arthropoda</taxon>
        <taxon>Crustacea</taxon>
        <taxon>Multicrustacea</taxon>
        <taxon>Malacostraca</taxon>
        <taxon>Eumalacostraca</taxon>
        <taxon>Eucarida</taxon>
        <taxon>Decapoda</taxon>
        <taxon>Pleocyemata</taxon>
        <taxon>Caridea</taxon>
        <taxon>Atyoidea</taxon>
        <taxon>Atyidae</taxon>
        <taxon>Halocaridina</taxon>
    </lineage>
</organism>
<name>A0AAN8X5J6_HALRR</name>
<proteinExistence type="predicted"/>
<keyword evidence="2" id="KW-1185">Reference proteome</keyword>
<evidence type="ECO:0000313" key="1">
    <source>
        <dbReference type="EMBL" id="KAK7074443.1"/>
    </source>
</evidence>
<protein>
    <submittedName>
        <fullName evidence="1">Uncharacterized protein</fullName>
    </submittedName>
</protein>
<evidence type="ECO:0000313" key="2">
    <source>
        <dbReference type="Proteomes" id="UP001381693"/>
    </source>
</evidence>
<dbReference type="AlphaFoldDB" id="A0AAN8X5J6"/>
<sequence>MTLLCIVYNCSARARKGSPSLNDCLIKGNSLTEKLDDVLLKLKSNELAFSAVTSKTFPR</sequence>
<accession>A0AAN8X5J6</accession>
<dbReference type="Proteomes" id="UP001381693">
    <property type="component" value="Unassembled WGS sequence"/>
</dbReference>
<gene>
    <name evidence="1" type="ORF">SK128_004093</name>
</gene>